<feature type="transmembrane region" description="Helical" evidence="2">
    <location>
        <begin position="452"/>
        <end position="477"/>
    </location>
</feature>
<dbReference type="EMBL" id="JAACJM010000309">
    <property type="protein sequence ID" value="KAF5332368.1"/>
    <property type="molecule type" value="Genomic_DNA"/>
</dbReference>
<accession>A0A8H5FDE2</accession>
<dbReference type="AlphaFoldDB" id="A0A8H5FDE2"/>
<proteinExistence type="predicted"/>
<dbReference type="Proteomes" id="UP000559256">
    <property type="component" value="Unassembled WGS sequence"/>
</dbReference>
<evidence type="ECO:0000259" key="3">
    <source>
        <dbReference type="Pfam" id="PF01926"/>
    </source>
</evidence>
<dbReference type="Pfam" id="PF01926">
    <property type="entry name" value="MMR_HSR1"/>
    <property type="match status" value="1"/>
</dbReference>
<gene>
    <name evidence="4" type="ORF">D9758_016959</name>
</gene>
<feature type="compositionally biased region" description="Polar residues" evidence="1">
    <location>
        <begin position="18"/>
        <end position="27"/>
    </location>
</feature>
<comment type="caution">
    <text evidence="4">The sequence shown here is derived from an EMBL/GenBank/DDBJ whole genome shotgun (WGS) entry which is preliminary data.</text>
</comment>
<keyword evidence="2" id="KW-0472">Membrane</keyword>
<keyword evidence="2" id="KW-1133">Transmembrane helix</keyword>
<evidence type="ECO:0000256" key="2">
    <source>
        <dbReference type="SAM" id="Phobius"/>
    </source>
</evidence>
<organism evidence="4 5">
    <name type="scientific">Tetrapyrgos nigripes</name>
    <dbReference type="NCBI Taxonomy" id="182062"/>
    <lineage>
        <taxon>Eukaryota</taxon>
        <taxon>Fungi</taxon>
        <taxon>Dikarya</taxon>
        <taxon>Basidiomycota</taxon>
        <taxon>Agaricomycotina</taxon>
        <taxon>Agaricomycetes</taxon>
        <taxon>Agaricomycetidae</taxon>
        <taxon>Agaricales</taxon>
        <taxon>Marasmiineae</taxon>
        <taxon>Marasmiaceae</taxon>
        <taxon>Tetrapyrgos</taxon>
    </lineage>
</organism>
<dbReference type="SUPFAM" id="SSF52540">
    <property type="entry name" value="P-loop containing nucleoside triphosphate hydrolases"/>
    <property type="match status" value="1"/>
</dbReference>
<dbReference type="PRINTS" id="PR00449">
    <property type="entry name" value="RASTRNSFRMNG"/>
</dbReference>
<sequence>MCILGSFLRCFPRRAYSPDNTHSQPDSPTDGIPLSPTRTAIDTNPPELPTPTESPELPTAANPPELPTAANPPELPTADNPPELPTAANPPELPTLTNPPELPSKVEETLAVCPQFRILLVGNTGVGKSSLVSSMFNIGLEDIDIAHDRVGKADINREYTSPENPRFILHDSKGFEPGSENTWNIVEEFVRDRCRTERPLKDRVHTIWLCIQTPRTGSRLMETGDQQLIKLANQSQLPVIVVFTKYDLLCNEKSKQRREKLPSEAPEIRKRSADNEAEAYLNKRVNDYADFDFKSVKWVSVSTNRQYRDAARRLEMLRMLTRVTRDCLHDVEGDLLVPWATAQQINAQQKVNYSIDEGFKKYWLDLGQNTIFEGSVLWDCVSRIHRDILVVWNFQDPEQVHLSALMRQLVLMDTFQLLSGERFCTAMVKLIEPLLIHSESQSDDILSQTSELVSIASTIAAPFGQVLGAAGIVAFAAKFLYGKYQKSSLTALCLGAYIVDLTLILHNLFMDMLTQEPPRPVTREIINDTLQKYKDSDAGRVHGLIRGIVNQTLSLHPEEKIADLIRKELRIETVK</sequence>
<name>A0A8H5FDE2_9AGAR</name>
<feature type="region of interest" description="Disordered" evidence="1">
    <location>
        <begin position="15"/>
        <end position="102"/>
    </location>
</feature>
<evidence type="ECO:0000313" key="5">
    <source>
        <dbReference type="Proteomes" id="UP000559256"/>
    </source>
</evidence>
<dbReference type="GO" id="GO:0005525">
    <property type="term" value="F:GTP binding"/>
    <property type="evidence" value="ECO:0007669"/>
    <property type="project" value="InterPro"/>
</dbReference>
<evidence type="ECO:0000313" key="4">
    <source>
        <dbReference type="EMBL" id="KAF5332368.1"/>
    </source>
</evidence>
<dbReference type="InterPro" id="IPR006073">
    <property type="entry name" value="GTP-bd"/>
</dbReference>
<keyword evidence="2" id="KW-0812">Transmembrane</keyword>
<protein>
    <recommendedName>
        <fullName evidence="3">G domain-containing protein</fullName>
    </recommendedName>
</protein>
<keyword evidence="5" id="KW-1185">Reference proteome</keyword>
<dbReference type="OrthoDB" id="391988at2759"/>
<evidence type="ECO:0000256" key="1">
    <source>
        <dbReference type="SAM" id="MobiDB-lite"/>
    </source>
</evidence>
<dbReference type="InterPro" id="IPR027417">
    <property type="entry name" value="P-loop_NTPase"/>
</dbReference>
<feature type="domain" description="G" evidence="3">
    <location>
        <begin position="117"/>
        <end position="245"/>
    </location>
</feature>
<feature type="transmembrane region" description="Helical" evidence="2">
    <location>
        <begin position="489"/>
        <end position="509"/>
    </location>
</feature>
<feature type="compositionally biased region" description="Low complexity" evidence="1">
    <location>
        <begin position="50"/>
        <end position="59"/>
    </location>
</feature>
<dbReference type="Gene3D" id="3.40.50.300">
    <property type="entry name" value="P-loop containing nucleotide triphosphate hydrolases"/>
    <property type="match status" value="1"/>
</dbReference>
<reference evidence="4 5" key="1">
    <citation type="journal article" date="2020" name="ISME J.">
        <title>Uncovering the hidden diversity of litter-decomposition mechanisms in mushroom-forming fungi.</title>
        <authorList>
            <person name="Floudas D."/>
            <person name="Bentzer J."/>
            <person name="Ahren D."/>
            <person name="Johansson T."/>
            <person name="Persson P."/>
            <person name="Tunlid A."/>
        </authorList>
    </citation>
    <scope>NUCLEOTIDE SEQUENCE [LARGE SCALE GENOMIC DNA]</scope>
    <source>
        <strain evidence="4 5">CBS 291.85</strain>
    </source>
</reference>